<dbReference type="InterPro" id="IPR021607">
    <property type="entry name" value="DUF3224"/>
</dbReference>
<protein>
    <submittedName>
        <fullName evidence="2">Uncharacterized protein DUF3224</fullName>
    </submittedName>
</protein>
<gene>
    <name evidence="2" type="ORF">DFR29_12314</name>
</gene>
<evidence type="ECO:0000256" key="1">
    <source>
        <dbReference type="SAM" id="SignalP"/>
    </source>
</evidence>
<dbReference type="InterPro" id="IPR023159">
    <property type="entry name" value="SO1590-like_sf"/>
</dbReference>
<keyword evidence="3" id="KW-1185">Reference proteome</keyword>
<dbReference type="Pfam" id="PF11528">
    <property type="entry name" value="DUF3224"/>
    <property type="match status" value="1"/>
</dbReference>
<evidence type="ECO:0000313" key="2">
    <source>
        <dbReference type="EMBL" id="TDR37840.1"/>
    </source>
</evidence>
<feature type="signal peptide" evidence="1">
    <location>
        <begin position="1"/>
        <end position="28"/>
    </location>
</feature>
<dbReference type="SUPFAM" id="SSF159238">
    <property type="entry name" value="SO1590-like"/>
    <property type="match status" value="1"/>
</dbReference>
<dbReference type="AlphaFoldDB" id="A0A4R6YKZ5"/>
<sequence length="178" mass="18864">MDNASRKLVLRRWLAAALTGATLFAAHAAAPGTPSKENSMSTPISGPFDVKLVPQEDKDDPSGIARLLLDKAFHGELEATSRGQMLGVRTADNRSGGYVALEKVSGSLQGRSGTFYLQHYGLATRGVNTLTLQVVPDSGTGELEGLGGVMKIVIKEGGKHFYEFEFGFDTGMHQAGAP</sequence>
<evidence type="ECO:0000313" key="3">
    <source>
        <dbReference type="Proteomes" id="UP000295293"/>
    </source>
</evidence>
<feature type="chain" id="PRO_5020868790" evidence="1">
    <location>
        <begin position="29"/>
        <end position="178"/>
    </location>
</feature>
<name>A0A4R6YKZ5_9GAMM</name>
<organism evidence="2 3">
    <name type="scientific">Tahibacter aquaticus</name>
    <dbReference type="NCBI Taxonomy" id="520092"/>
    <lineage>
        <taxon>Bacteria</taxon>
        <taxon>Pseudomonadati</taxon>
        <taxon>Pseudomonadota</taxon>
        <taxon>Gammaproteobacteria</taxon>
        <taxon>Lysobacterales</taxon>
        <taxon>Rhodanobacteraceae</taxon>
        <taxon>Tahibacter</taxon>
    </lineage>
</organism>
<accession>A0A4R6YKZ5</accession>
<dbReference type="Proteomes" id="UP000295293">
    <property type="component" value="Unassembled WGS sequence"/>
</dbReference>
<reference evidence="2 3" key="1">
    <citation type="submission" date="2019-03" db="EMBL/GenBank/DDBJ databases">
        <title>Genomic Encyclopedia of Type Strains, Phase IV (KMG-IV): sequencing the most valuable type-strain genomes for metagenomic binning, comparative biology and taxonomic classification.</title>
        <authorList>
            <person name="Goeker M."/>
        </authorList>
    </citation>
    <scope>NUCLEOTIDE SEQUENCE [LARGE SCALE GENOMIC DNA]</scope>
    <source>
        <strain evidence="2 3">DSM 21667</strain>
    </source>
</reference>
<dbReference type="Gene3D" id="2.40.350.10">
    <property type="entry name" value="SO1590-like"/>
    <property type="match status" value="1"/>
</dbReference>
<dbReference type="EMBL" id="SNZH01000023">
    <property type="protein sequence ID" value="TDR37840.1"/>
    <property type="molecule type" value="Genomic_DNA"/>
</dbReference>
<keyword evidence="1" id="KW-0732">Signal</keyword>
<proteinExistence type="predicted"/>
<comment type="caution">
    <text evidence="2">The sequence shown here is derived from an EMBL/GenBank/DDBJ whole genome shotgun (WGS) entry which is preliminary data.</text>
</comment>